<feature type="transmembrane region" description="Helical" evidence="1">
    <location>
        <begin position="320"/>
        <end position="339"/>
    </location>
</feature>
<evidence type="ECO:0000313" key="2">
    <source>
        <dbReference type="EMBL" id="HDX32071.1"/>
    </source>
</evidence>
<evidence type="ECO:0000256" key="1">
    <source>
        <dbReference type="SAM" id="Phobius"/>
    </source>
</evidence>
<feature type="transmembrane region" description="Helical" evidence="1">
    <location>
        <begin position="346"/>
        <end position="367"/>
    </location>
</feature>
<protein>
    <recommendedName>
        <fullName evidence="3">Glycosyltransferase RgtA/B/C/D-like domain-containing protein</fullName>
    </recommendedName>
</protein>
<accession>A0A7C1FUU4</accession>
<gene>
    <name evidence="2" type="ORF">ENQ20_11365</name>
</gene>
<feature type="transmembrane region" description="Helical" evidence="1">
    <location>
        <begin position="76"/>
        <end position="98"/>
    </location>
</feature>
<comment type="caution">
    <text evidence="2">The sequence shown here is derived from an EMBL/GenBank/DDBJ whole genome shotgun (WGS) entry which is preliminary data.</text>
</comment>
<feature type="transmembrane region" description="Helical" evidence="1">
    <location>
        <begin position="168"/>
        <end position="187"/>
    </location>
</feature>
<keyword evidence="1" id="KW-0812">Transmembrane</keyword>
<sequence>MRAGFWAVLLLGLFAWAPALYPGYWQGWEGFAPIYQSVSPTSLATVAASPDLWRGVGGGTYLIAQPLLRLGVDPVLAIRITFILAFVLGGMGVYAWLANRLGDRGAGLAGLAYMLSPIFLGTVYVRGSVSDAMILALTPLALAGLASYRDRRSLAGAAVTVLSVLWMWRIQAGLAAAVTVVLLLYALAVERDALVFLIASASGAAGLVGVQPLWGVASPPPVPFAENFAELHLLLDPGAGLLTSAWGVEPYQPGFIALITSVLTIWVMATRWGDVAAPLRRLIGFSLVSVLVATFLSLSASEAFWRLTGADRLFTYPWQVMLTVVPLWVAPLAALPLLLPEMERPAYWTATVVLVVLAGLGATMPTYTQERIGNRPVAIFGNNQLLVLSATLREQTDPPTATLEITWQLLRPLDFDYNIFFQAIVADEQGERMAAQLDAQPLGEGRLATSWRPGEVLKNSYTLDLSATSPGQRFVYYFGFYDWRDGTRLPLIAGDDKLVLYGQ</sequence>
<feature type="transmembrane region" description="Helical" evidence="1">
    <location>
        <begin position="104"/>
        <end position="125"/>
    </location>
</feature>
<organism evidence="2">
    <name type="scientific">Caldilinea aerophila</name>
    <dbReference type="NCBI Taxonomy" id="133453"/>
    <lineage>
        <taxon>Bacteria</taxon>
        <taxon>Bacillati</taxon>
        <taxon>Chloroflexota</taxon>
        <taxon>Caldilineae</taxon>
        <taxon>Caldilineales</taxon>
        <taxon>Caldilineaceae</taxon>
        <taxon>Caldilinea</taxon>
    </lineage>
</organism>
<keyword evidence="1" id="KW-0472">Membrane</keyword>
<feature type="transmembrane region" description="Helical" evidence="1">
    <location>
        <begin position="251"/>
        <end position="270"/>
    </location>
</feature>
<feature type="transmembrane region" description="Helical" evidence="1">
    <location>
        <begin position="194"/>
        <end position="214"/>
    </location>
</feature>
<name>A0A7C1FUU4_9CHLR</name>
<keyword evidence="1" id="KW-1133">Transmembrane helix</keyword>
<proteinExistence type="predicted"/>
<dbReference type="AlphaFoldDB" id="A0A7C1FUU4"/>
<dbReference type="EMBL" id="DSMG01000116">
    <property type="protein sequence ID" value="HDX32071.1"/>
    <property type="molecule type" value="Genomic_DNA"/>
</dbReference>
<evidence type="ECO:0008006" key="3">
    <source>
        <dbReference type="Google" id="ProtNLM"/>
    </source>
</evidence>
<feature type="transmembrane region" description="Helical" evidence="1">
    <location>
        <begin position="282"/>
        <end position="300"/>
    </location>
</feature>
<reference evidence="2" key="1">
    <citation type="journal article" date="2020" name="mSystems">
        <title>Genome- and Community-Level Interaction Insights into Carbon Utilization and Element Cycling Functions of Hydrothermarchaeota in Hydrothermal Sediment.</title>
        <authorList>
            <person name="Zhou Z."/>
            <person name="Liu Y."/>
            <person name="Xu W."/>
            <person name="Pan J."/>
            <person name="Luo Z.H."/>
            <person name="Li M."/>
        </authorList>
    </citation>
    <scope>NUCLEOTIDE SEQUENCE [LARGE SCALE GENOMIC DNA]</scope>
    <source>
        <strain evidence="2">SpSt-289</strain>
    </source>
</reference>